<name>L0IDT9_HALRX</name>
<reference evidence="3" key="1">
    <citation type="submission" date="2011-09" db="EMBL/GenBank/DDBJ databases">
        <title>Complete sequence of Halovivax ruber XH-70.</title>
        <authorList>
            <consortium name="US DOE Joint Genome Institute"/>
            <person name="Lucas S."/>
            <person name="Han J."/>
            <person name="Lapidus A."/>
            <person name="Cheng J.-F."/>
            <person name="Goodwin L."/>
            <person name="Pitluck S."/>
            <person name="Peters L."/>
            <person name="Mikhailova N."/>
            <person name="Davenport K."/>
            <person name="Detter J.C."/>
            <person name="Han C."/>
            <person name="Tapia R."/>
            <person name="Land M."/>
            <person name="Hauser L."/>
            <person name="Kyrpides N."/>
            <person name="Ivanova N."/>
            <person name="Pagani I."/>
            <person name="Sproer C."/>
            <person name="Anderson I."/>
            <person name="Woyke T."/>
        </authorList>
    </citation>
    <scope>NUCLEOTIDE SEQUENCE</scope>
    <source>
        <strain evidence="3">XH-70</strain>
    </source>
</reference>
<keyword evidence="4" id="KW-1185">Reference proteome</keyword>
<evidence type="ECO:0000259" key="1">
    <source>
        <dbReference type="Pfam" id="PF08350"/>
    </source>
</evidence>
<gene>
    <name evidence="3" type="ordered locus">Halru_2415</name>
</gene>
<dbReference type="Proteomes" id="UP000010846">
    <property type="component" value="Chromosome"/>
</dbReference>
<sequence>MDEQDESKELRRVVEKRHGVLETLAKRPQTKPEIVENISPSRPTINRAIRNLIDLDCIERPDNEYELTSVGMIALREYQKYHETIEKVNRSSDILLELPKGSITSRFLRGSQVDHTNPSAPEASLETSISYIKNSSELSTFVTVIKPFYLDGIVELTRDEGLNTEIIMEENTLEAFQEFFPARFDQIVATEDISMYVLDANLPFGLWFVNGDIGDVAGIAVHTSGGLKGVLINDSDVAVTWAHDTYSEYRERADPITQG</sequence>
<dbReference type="OrthoDB" id="330490at2157"/>
<accession>L0IDT9</accession>
<protein>
    <submittedName>
        <fullName evidence="3">Uncharacterized protein</fullName>
    </submittedName>
</protein>
<proteinExistence type="predicted"/>
<dbReference type="HOGENOM" id="CLU_071220_1_0_2"/>
<dbReference type="AlphaFoldDB" id="L0IDT9"/>
<organism evidence="3 4">
    <name type="scientific">Halovivax ruber (strain DSM 18193 / JCM 13892 / XH-70)</name>
    <dbReference type="NCBI Taxonomy" id="797302"/>
    <lineage>
        <taxon>Archaea</taxon>
        <taxon>Methanobacteriati</taxon>
        <taxon>Methanobacteriota</taxon>
        <taxon>Stenosarchaea group</taxon>
        <taxon>Halobacteria</taxon>
        <taxon>Halobacteriales</taxon>
        <taxon>Natrialbaceae</taxon>
        <taxon>Halovivax</taxon>
    </lineage>
</organism>
<dbReference type="Pfam" id="PF08350">
    <property type="entry name" value="FilR1_middle"/>
    <property type="match status" value="1"/>
</dbReference>
<dbReference type="KEGG" id="hru:Halru_2415"/>
<dbReference type="InterPro" id="IPR057527">
    <property type="entry name" value="HVO_A0261-like_N"/>
</dbReference>
<evidence type="ECO:0000259" key="2">
    <source>
        <dbReference type="Pfam" id="PF25213"/>
    </source>
</evidence>
<evidence type="ECO:0000313" key="4">
    <source>
        <dbReference type="Proteomes" id="UP000010846"/>
    </source>
</evidence>
<dbReference type="GeneID" id="14376923"/>
<dbReference type="InterPro" id="IPR036390">
    <property type="entry name" value="WH_DNA-bd_sf"/>
</dbReference>
<dbReference type="EMBL" id="CP003050">
    <property type="protein sequence ID" value="AGB16998.1"/>
    <property type="molecule type" value="Genomic_DNA"/>
</dbReference>
<dbReference type="SUPFAM" id="SSF46785">
    <property type="entry name" value="Winged helix' DNA-binding domain"/>
    <property type="match status" value="1"/>
</dbReference>
<dbReference type="RefSeq" id="WP_015301602.1">
    <property type="nucleotide sequence ID" value="NC_019964.1"/>
</dbReference>
<dbReference type="Gene3D" id="1.10.10.10">
    <property type="entry name" value="Winged helix-like DNA-binding domain superfamily/Winged helix DNA-binding domain"/>
    <property type="match status" value="1"/>
</dbReference>
<evidence type="ECO:0000313" key="3">
    <source>
        <dbReference type="EMBL" id="AGB16998.1"/>
    </source>
</evidence>
<dbReference type="InterPro" id="IPR013561">
    <property type="entry name" value="FilR1_middle_dom"/>
</dbReference>
<dbReference type="InterPro" id="IPR036388">
    <property type="entry name" value="WH-like_DNA-bd_sf"/>
</dbReference>
<dbReference type="eggNOG" id="arCOG02809">
    <property type="taxonomic scope" value="Archaea"/>
</dbReference>
<dbReference type="Pfam" id="PF25213">
    <property type="entry name" value="HVO_A0261_N"/>
    <property type="match status" value="1"/>
</dbReference>
<feature type="domain" description="Methanogenesis regulatory protein FilR1 middle" evidence="1">
    <location>
        <begin position="121"/>
        <end position="252"/>
    </location>
</feature>
<feature type="domain" description="HVO-A0261-like N-terminal" evidence="2">
    <location>
        <begin position="14"/>
        <end position="89"/>
    </location>
</feature>